<dbReference type="Proteomes" id="UP000824031">
    <property type="component" value="Unassembled WGS sequence"/>
</dbReference>
<feature type="region of interest" description="Disordered" evidence="1">
    <location>
        <begin position="257"/>
        <end position="279"/>
    </location>
</feature>
<sequence>MKRFLLFFGAFAVGMAAALAAAGLMLLPGWLKARELQSQRPTAVAASTVAEPTPAPAATPRPLMDFTDLLAQNEDVVGWIAIDGTPIDFPVLQGTDNDYYLRHGLDGEYDIEGIPYVDFECDVENGRHLIIYGHNMGVGETSRFSSLQNYKDPEYYTQHPVIEFDTLYESTLYKVVGVVALTSRTDDEDYYAFNEYADFADDAAEQQYLDDMAARAFYTTGDFIHSDERLLSLCFCTYEMEDARMLVLARPLREGEEPTADSVTVNPDPILPARWPTTG</sequence>
<dbReference type="AlphaFoldDB" id="A0A9D2JGQ2"/>
<evidence type="ECO:0000313" key="3">
    <source>
        <dbReference type="Proteomes" id="UP000824031"/>
    </source>
</evidence>
<reference evidence="2" key="1">
    <citation type="journal article" date="2021" name="PeerJ">
        <title>Extensive microbial diversity within the chicken gut microbiome revealed by metagenomics and culture.</title>
        <authorList>
            <person name="Gilroy R."/>
            <person name="Ravi A."/>
            <person name="Getino M."/>
            <person name="Pursley I."/>
            <person name="Horton D.L."/>
            <person name="Alikhan N.F."/>
            <person name="Baker D."/>
            <person name="Gharbi K."/>
            <person name="Hall N."/>
            <person name="Watson M."/>
            <person name="Adriaenssens E.M."/>
            <person name="Foster-Nyarko E."/>
            <person name="Jarju S."/>
            <person name="Secka A."/>
            <person name="Antonio M."/>
            <person name="Oren A."/>
            <person name="Chaudhuri R.R."/>
            <person name="La Ragione R."/>
            <person name="Hildebrand F."/>
            <person name="Pallen M.J."/>
        </authorList>
    </citation>
    <scope>NUCLEOTIDE SEQUENCE</scope>
    <source>
        <strain evidence="2">3436</strain>
    </source>
</reference>
<dbReference type="InterPro" id="IPR023365">
    <property type="entry name" value="Sortase_dom-sf"/>
</dbReference>
<dbReference type="Gene3D" id="2.40.260.10">
    <property type="entry name" value="Sortase"/>
    <property type="match status" value="1"/>
</dbReference>
<protein>
    <submittedName>
        <fullName evidence="2">Class B sortase</fullName>
    </submittedName>
</protein>
<accession>A0A9D2JGQ2</accession>
<proteinExistence type="predicted"/>
<gene>
    <name evidence="2" type="ORF">H9810_07745</name>
</gene>
<dbReference type="InterPro" id="IPR009835">
    <property type="entry name" value="SrtB"/>
</dbReference>
<organism evidence="2 3">
    <name type="scientific">Candidatus Gemmiger excrementavium</name>
    <dbReference type="NCBI Taxonomy" id="2838608"/>
    <lineage>
        <taxon>Bacteria</taxon>
        <taxon>Bacillati</taxon>
        <taxon>Bacillota</taxon>
        <taxon>Clostridia</taxon>
        <taxon>Eubacteriales</taxon>
        <taxon>Gemmiger</taxon>
    </lineage>
</organism>
<dbReference type="CDD" id="cd05826">
    <property type="entry name" value="Sortase_B"/>
    <property type="match status" value="1"/>
</dbReference>
<dbReference type="SUPFAM" id="SSF63817">
    <property type="entry name" value="Sortase"/>
    <property type="match status" value="1"/>
</dbReference>
<reference evidence="2" key="2">
    <citation type="submission" date="2021-04" db="EMBL/GenBank/DDBJ databases">
        <authorList>
            <person name="Gilroy R."/>
        </authorList>
    </citation>
    <scope>NUCLEOTIDE SEQUENCE</scope>
    <source>
        <strain evidence="2">3436</strain>
    </source>
</reference>
<dbReference type="EMBL" id="DXBO01000116">
    <property type="protein sequence ID" value="HIZ48592.1"/>
    <property type="molecule type" value="Genomic_DNA"/>
</dbReference>
<name>A0A9D2JGQ2_9FIRM</name>
<evidence type="ECO:0000313" key="2">
    <source>
        <dbReference type="EMBL" id="HIZ48592.1"/>
    </source>
</evidence>
<comment type="caution">
    <text evidence="2">The sequence shown here is derived from an EMBL/GenBank/DDBJ whole genome shotgun (WGS) entry which is preliminary data.</text>
</comment>
<evidence type="ECO:0000256" key="1">
    <source>
        <dbReference type="SAM" id="MobiDB-lite"/>
    </source>
</evidence>